<reference evidence="1 2" key="1">
    <citation type="submission" date="2013-07" db="EMBL/GenBank/DDBJ databases">
        <title>Genome of Archaeoglobus fulgidus.</title>
        <authorList>
            <person name="Fiebig A."/>
            <person name="Birkeland N.-K."/>
        </authorList>
    </citation>
    <scope>NUCLEOTIDE SEQUENCE [LARGE SCALE GENOMIC DNA]</scope>
    <source>
        <strain evidence="1 2">DSM 8774</strain>
    </source>
</reference>
<dbReference type="AlphaFoldDB" id="A0A075WE08"/>
<gene>
    <name evidence="1" type="ORF">AFULGI_00014590</name>
</gene>
<accession>A0A075WE08</accession>
<dbReference type="InterPro" id="IPR036388">
    <property type="entry name" value="WH-like_DNA-bd_sf"/>
</dbReference>
<dbReference type="Proteomes" id="UP000028501">
    <property type="component" value="Chromosome"/>
</dbReference>
<evidence type="ECO:0008006" key="3">
    <source>
        <dbReference type="Google" id="ProtNLM"/>
    </source>
</evidence>
<dbReference type="InterPro" id="IPR036390">
    <property type="entry name" value="WH_DNA-bd_sf"/>
</dbReference>
<dbReference type="SMR" id="A0A075WE08"/>
<dbReference type="GeneID" id="24794959"/>
<protein>
    <recommendedName>
        <fullName evidence="3">ArsR family transcriptional regulator</fullName>
    </recommendedName>
</protein>
<evidence type="ECO:0000313" key="1">
    <source>
        <dbReference type="EMBL" id="AIG98226.1"/>
    </source>
</evidence>
<name>A0A075WE08_ARCFL</name>
<proteinExistence type="predicted"/>
<evidence type="ECO:0000313" key="2">
    <source>
        <dbReference type="Proteomes" id="UP000028501"/>
    </source>
</evidence>
<dbReference type="SUPFAM" id="SSF46785">
    <property type="entry name" value="Winged helix' DNA-binding domain"/>
    <property type="match status" value="1"/>
</dbReference>
<dbReference type="EMBL" id="CP006577">
    <property type="protein sequence ID" value="AIG98226.1"/>
    <property type="molecule type" value="Genomic_DNA"/>
</dbReference>
<dbReference type="Gene3D" id="1.10.10.10">
    <property type="entry name" value="Winged helix-like DNA-binding domain superfamily/Winged helix DNA-binding domain"/>
    <property type="match status" value="1"/>
</dbReference>
<dbReference type="RefSeq" id="WP_010878845.1">
    <property type="nucleotide sequence ID" value="NZ_CP006577.1"/>
</dbReference>
<sequence>MAERERDREQHERLFKAASNPLRKKMAEKIGNRGITREELKKELGDVSDFEFKFNLDYLIAEGFVVEKDGKLYLTEDGVDLAYGG</sequence>
<dbReference type="KEGG" id="afg:AFULGI_00014590"/>
<organism evidence="1 2">
    <name type="scientific">Archaeoglobus fulgidus DSM 8774</name>
    <dbReference type="NCBI Taxonomy" id="1344584"/>
    <lineage>
        <taxon>Archaea</taxon>
        <taxon>Methanobacteriati</taxon>
        <taxon>Methanobacteriota</taxon>
        <taxon>Archaeoglobi</taxon>
        <taxon>Archaeoglobales</taxon>
        <taxon>Archaeoglobaceae</taxon>
        <taxon>Archaeoglobus</taxon>
    </lineage>
</organism>
<dbReference type="HOGENOM" id="CLU_179014_0_0_2"/>